<organism evidence="1 2">
    <name type="scientific">Paradesertivirga mongoliensis</name>
    <dbReference type="NCBI Taxonomy" id="2100740"/>
    <lineage>
        <taxon>Bacteria</taxon>
        <taxon>Pseudomonadati</taxon>
        <taxon>Bacteroidota</taxon>
        <taxon>Sphingobacteriia</taxon>
        <taxon>Sphingobacteriales</taxon>
        <taxon>Sphingobacteriaceae</taxon>
        <taxon>Paradesertivirga</taxon>
    </lineage>
</organism>
<keyword evidence="2" id="KW-1185">Reference proteome</keyword>
<evidence type="ECO:0000313" key="2">
    <source>
        <dbReference type="Proteomes" id="UP001597387"/>
    </source>
</evidence>
<name>A0ABW4ZIN9_9SPHI</name>
<sequence length="82" mass="9261">MTTKLTLTIEDRVIDSAKKYARQQGKSLSDIIENYLKSITSQEERTAKLSPRVSKMMGVISLPDDFDYKSEMGAALSKKYIP</sequence>
<dbReference type="Proteomes" id="UP001597387">
    <property type="component" value="Unassembled WGS sequence"/>
</dbReference>
<proteinExistence type="predicted"/>
<dbReference type="RefSeq" id="WP_255898371.1">
    <property type="nucleotide sequence ID" value="NZ_JAFMZO010000001.1"/>
</dbReference>
<accession>A0ABW4ZIN9</accession>
<evidence type="ECO:0000313" key="1">
    <source>
        <dbReference type="EMBL" id="MFD2161884.1"/>
    </source>
</evidence>
<comment type="caution">
    <text evidence="1">The sequence shown here is derived from an EMBL/GenBank/DDBJ whole genome shotgun (WGS) entry which is preliminary data.</text>
</comment>
<gene>
    <name evidence="1" type="ORF">ACFSJU_05725</name>
</gene>
<dbReference type="EMBL" id="JBHUHZ010000001">
    <property type="protein sequence ID" value="MFD2161884.1"/>
    <property type="molecule type" value="Genomic_DNA"/>
</dbReference>
<dbReference type="InterPro" id="IPR045944">
    <property type="entry name" value="DUF6364"/>
</dbReference>
<protein>
    <submittedName>
        <fullName evidence="1">DUF6364 family protein</fullName>
    </submittedName>
</protein>
<reference evidence="2" key="1">
    <citation type="journal article" date="2019" name="Int. J. Syst. Evol. Microbiol.">
        <title>The Global Catalogue of Microorganisms (GCM) 10K type strain sequencing project: providing services to taxonomists for standard genome sequencing and annotation.</title>
        <authorList>
            <consortium name="The Broad Institute Genomics Platform"/>
            <consortium name="The Broad Institute Genome Sequencing Center for Infectious Disease"/>
            <person name="Wu L."/>
            <person name="Ma J."/>
        </authorList>
    </citation>
    <scope>NUCLEOTIDE SEQUENCE [LARGE SCALE GENOMIC DNA]</scope>
    <source>
        <strain evidence="2">KCTC 42217</strain>
    </source>
</reference>
<dbReference type="Pfam" id="PF19891">
    <property type="entry name" value="DUF6364"/>
    <property type="match status" value="1"/>
</dbReference>